<sequence length="238" mass="26601">MAEPEEFLPIERSSIAEQVAKKLLDLIRTRNLKPGDMLPTERDLAAMMQVSRPSVREAIRGLQILGVIRVRQGYGIYVSPLDAADLLGPLQFLLTLNAENINALYEIRRLVDVGIARLAAERISTPDLLRLKQLVVVQRDLLYDPLSFRASDLKFHTIIMEATGNPFMVRTASSLYLLGAEYRRLASETPGVLRQSLADHEVIVAALEKRNGEAAAKAVEDHLHNVHRSTVDAMEKDQ</sequence>
<evidence type="ECO:0000313" key="5">
    <source>
        <dbReference type="EMBL" id="GLS23493.1"/>
    </source>
</evidence>
<keyword evidence="3" id="KW-0804">Transcription</keyword>
<dbReference type="PROSITE" id="PS50949">
    <property type="entry name" value="HTH_GNTR"/>
    <property type="match status" value="1"/>
</dbReference>
<dbReference type="SMART" id="SM00895">
    <property type="entry name" value="FCD"/>
    <property type="match status" value="1"/>
</dbReference>
<evidence type="ECO:0000256" key="1">
    <source>
        <dbReference type="ARBA" id="ARBA00023015"/>
    </source>
</evidence>
<keyword evidence="2" id="KW-0238">DNA-binding</keyword>
<accession>A0ABQ6CSY9</accession>
<dbReference type="Gene3D" id="1.10.10.10">
    <property type="entry name" value="Winged helix-like DNA-binding domain superfamily/Winged helix DNA-binding domain"/>
    <property type="match status" value="1"/>
</dbReference>
<name>A0ABQ6CSY9_9HYPH</name>
<dbReference type="PANTHER" id="PTHR43537">
    <property type="entry name" value="TRANSCRIPTIONAL REGULATOR, GNTR FAMILY"/>
    <property type="match status" value="1"/>
</dbReference>
<dbReference type="InterPro" id="IPR008920">
    <property type="entry name" value="TF_FadR/GntR_C"/>
</dbReference>
<evidence type="ECO:0000256" key="3">
    <source>
        <dbReference type="ARBA" id="ARBA00023163"/>
    </source>
</evidence>
<feature type="domain" description="HTH gntR-type" evidence="4">
    <location>
        <begin position="13"/>
        <end position="81"/>
    </location>
</feature>
<dbReference type="Gene3D" id="1.20.120.530">
    <property type="entry name" value="GntR ligand-binding domain-like"/>
    <property type="match status" value="1"/>
</dbReference>
<dbReference type="PANTHER" id="PTHR43537:SF5">
    <property type="entry name" value="UXU OPERON TRANSCRIPTIONAL REGULATOR"/>
    <property type="match status" value="1"/>
</dbReference>
<keyword evidence="6" id="KW-1185">Reference proteome</keyword>
<dbReference type="InterPro" id="IPR036390">
    <property type="entry name" value="WH_DNA-bd_sf"/>
</dbReference>
<dbReference type="InterPro" id="IPR011711">
    <property type="entry name" value="GntR_C"/>
</dbReference>
<dbReference type="Pfam" id="PF00392">
    <property type="entry name" value="GntR"/>
    <property type="match status" value="1"/>
</dbReference>
<dbReference type="InterPro" id="IPR036388">
    <property type="entry name" value="WH-like_DNA-bd_sf"/>
</dbReference>
<dbReference type="SMART" id="SM00345">
    <property type="entry name" value="HTH_GNTR"/>
    <property type="match status" value="1"/>
</dbReference>
<dbReference type="Proteomes" id="UP001156882">
    <property type="component" value="Unassembled WGS sequence"/>
</dbReference>
<dbReference type="Pfam" id="PF07729">
    <property type="entry name" value="FCD"/>
    <property type="match status" value="1"/>
</dbReference>
<keyword evidence="1" id="KW-0805">Transcription regulation</keyword>
<organism evidence="5 6">
    <name type="scientific">Labrys miyagiensis</name>
    <dbReference type="NCBI Taxonomy" id="346912"/>
    <lineage>
        <taxon>Bacteria</taxon>
        <taxon>Pseudomonadati</taxon>
        <taxon>Pseudomonadota</taxon>
        <taxon>Alphaproteobacteria</taxon>
        <taxon>Hyphomicrobiales</taxon>
        <taxon>Xanthobacteraceae</taxon>
        <taxon>Labrys</taxon>
    </lineage>
</organism>
<evidence type="ECO:0000256" key="2">
    <source>
        <dbReference type="ARBA" id="ARBA00023125"/>
    </source>
</evidence>
<dbReference type="RefSeq" id="WP_284316426.1">
    <property type="nucleotide sequence ID" value="NZ_BSPC01000075.1"/>
</dbReference>
<evidence type="ECO:0000259" key="4">
    <source>
        <dbReference type="PROSITE" id="PS50949"/>
    </source>
</evidence>
<dbReference type="SUPFAM" id="SSF48008">
    <property type="entry name" value="GntR ligand-binding domain-like"/>
    <property type="match status" value="1"/>
</dbReference>
<dbReference type="EMBL" id="BSPC01000075">
    <property type="protein sequence ID" value="GLS23493.1"/>
    <property type="molecule type" value="Genomic_DNA"/>
</dbReference>
<protein>
    <submittedName>
        <fullName evidence="5">GntR family transcriptional regulator</fullName>
    </submittedName>
</protein>
<comment type="caution">
    <text evidence="5">The sequence shown here is derived from an EMBL/GenBank/DDBJ whole genome shotgun (WGS) entry which is preliminary data.</text>
</comment>
<dbReference type="InterPro" id="IPR000524">
    <property type="entry name" value="Tscrpt_reg_HTH_GntR"/>
</dbReference>
<dbReference type="PRINTS" id="PR00035">
    <property type="entry name" value="HTHGNTR"/>
</dbReference>
<gene>
    <name evidence="5" type="ORF">GCM10007874_65140</name>
</gene>
<dbReference type="SUPFAM" id="SSF46785">
    <property type="entry name" value="Winged helix' DNA-binding domain"/>
    <property type="match status" value="1"/>
</dbReference>
<dbReference type="CDD" id="cd07377">
    <property type="entry name" value="WHTH_GntR"/>
    <property type="match status" value="1"/>
</dbReference>
<proteinExistence type="predicted"/>
<evidence type="ECO:0000313" key="6">
    <source>
        <dbReference type="Proteomes" id="UP001156882"/>
    </source>
</evidence>
<reference evidence="6" key="1">
    <citation type="journal article" date="2019" name="Int. J. Syst. Evol. Microbiol.">
        <title>The Global Catalogue of Microorganisms (GCM) 10K type strain sequencing project: providing services to taxonomists for standard genome sequencing and annotation.</title>
        <authorList>
            <consortium name="The Broad Institute Genomics Platform"/>
            <consortium name="The Broad Institute Genome Sequencing Center for Infectious Disease"/>
            <person name="Wu L."/>
            <person name="Ma J."/>
        </authorList>
    </citation>
    <scope>NUCLEOTIDE SEQUENCE [LARGE SCALE GENOMIC DNA]</scope>
    <source>
        <strain evidence="6">NBRC 101365</strain>
    </source>
</reference>